<accession>A0A538SMS7</accession>
<proteinExistence type="predicted"/>
<evidence type="ECO:0000313" key="2">
    <source>
        <dbReference type="EMBL" id="TMQ52657.1"/>
    </source>
</evidence>
<name>A0A538SMS7_UNCEI</name>
<organism evidence="2 3">
    <name type="scientific">Eiseniibacteriota bacterium</name>
    <dbReference type="NCBI Taxonomy" id="2212470"/>
    <lineage>
        <taxon>Bacteria</taxon>
        <taxon>Candidatus Eiseniibacteriota</taxon>
    </lineage>
</organism>
<evidence type="ECO:0000313" key="3">
    <source>
        <dbReference type="Proteomes" id="UP000319829"/>
    </source>
</evidence>
<sequence>MSPGVNSGWRRPQYLLPIAAAIALAIPCFSFVYLFDDFDFLGRAQTFRLSDLLPDPHSLFYRPLSREVYFGVLHLGHLDAPLALHLFNSVLLAAGVALLMILASRLLGPRAGVVAGLSFASLGSVPLLVGWASGVQDLMAIDLALVAFLLQLEGRSIFAALAIGGAILSKETAVALVPALALQNSILRRERPSLGDVLPYGVLVPAWVAIHPGLRLLFERRFLGGGAGYLGLDNPDMAGSALRSILTLANLPVAGVSVEWASTRLVALTLGSAAAAFALIALNSRDANSLPVEVDYPAGRVLILAALLVLLPVLLTVSLVRYWAPYYMCLPGIGSSLIGATLLRNQPRRHLLPIMIAFMAFGVVSRGAGLDPSVTTERNLERTSKALRQVEAGFKRLYPSLTPGSTAYVFAQTHGIEGVYAHMYRFQALRVWYQDPSLLTTKPQKWKPGPRNEYLFWIAPNLDIAEIDPMRLRVRSSGARPAYYQYQKTVRAYAFGLAASGQTLRAAQILTRMPEPNAAVWGLDARIAAMLLLADGRVEFARDLLAHVPNMNREDALSALTGVLAESPLSRNLDEVALAAFGIELTDTDALRYLMHWFAARGYDDAAVRFAQRLLRSLPGDPEADALLRQLSENQQRDRLTPRAEVDSL</sequence>
<gene>
    <name evidence="2" type="ORF">E6K74_11680</name>
</gene>
<evidence type="ECO:0000256" key="1">
    <source>
        <dbReference type="SAM" id="Phobius"/>
    </source>
</evidence>
<feature type="transmembrane region" description="Helical" evidence="1">
    <location>
        <begin position="301"/>
        <end position="319"/>
    </location>
</feature>
<keyword evidence="1" id="KW-0472">Membrane</keyword>
<dbReference type="AlphaFoldDB" id="A0A538SMS7"/>
<protein>
    <submittedName>
        <fullName evidence="2">Glycosyltransferase family 39 protein</fullName>
    </submittedName>
</protein>
<reference evidence="2 3" key="1">
    <citation type="journal article" date="2019" name="Nat. Microbiol.">
        <title>Mediterranean grassland soil C-N compound turnover is dependent on rainfall and depth, and is mediated by genomically divergent microorganisms.</title>
        <authorList>
            <person name="Diamond S."/>
            <person name="Andeer P.F."/>
            <person name="Li Z."/>
            <person name="Crits-Christoph A."/>
            <person name="Burstein D."/>
            <person name="Anantharaman K."/>
            <person name="Lane K.R."/>
            <person name="Thomas B.C."/>
            <person name="Pan C."/>
            <person name="Northen T.R."/>
            <person name="Banfield J.F."/>
        </authorList>
    </citation>
    <scope>NUCLEOTIDE SEQUENCE [LARGE SCALE GENOMIC DNA]</scope>
    <source>
        <strain evidence="2">WS_4</strain>
    </source>
</reference>
<feature type="transmembrane region" description="Helical" evidence="1">
    <location>
        <begin position="82"/>
        <end position="102"/>
    </location>
</feature>
<keyword evidence="1" id="KW-0812">Transmembrane</keyword>
<keyword evidence="2" id="KW-0808">Transferase</keyword>
<comment type="caution">
    <text evidence="2">The sequence shown here is derived from an EMBL/GenBank/DDBJ whole genome shotgun (WGS) entry which is preliminary data.</text>
</comment>
<feature type="transmembrane region" description="Helical" evidence="1">
    <location>
        <begin position="156"/>
        <end position="182"/>
    </location>
</feature>
<dbReference type="GO" id="GO:0016740">
    <property type="term" value="F:transferase activity"/>
    <property type="evidence" value="ECO:0007669"/>
    <property type="project" value="UniProtKB-KW"/>
</dbReference>
<dbReference type="EMBL" id="VBOU01000095">
    <property type="protein sequence ID" value="TMQ52657.1"/>
    <property type="molecule type" value="Genomic_DNA"/>
</dbReference>
<feature type="transmembrane region" description="Helical" evidence="1">
    <location>
        <begin position="261"/>
        <end position="280"/>
    </location>
</feature>
<feature type="transmembrane region" description="Helical" evidence="1">
    <location>
        <begin position="14"/>
        <end position="35"/>
    </location>
</feature>
<feature type="transmembrane region" description="Helical" evidence="1">
    <location>
        <begin position="350"/>
        <end position="369"/>
    </location>
</feature>
<keyword evidence="1" id="KW-1133">Transmembrane helix</keyword>
<dbReference type="Proteomes" id="UP000319829">
    <property type="component" value="Unassembled WGS sequence"/>
</dbReference>
<feature type="transmembrane region" description="Helical" evidence="1">
    <location>
        <begin position="114"/>
        <end position="136"/>
    </location>
</feature>